<evidence type="ECO:0000313" key="11">
    <source>
        <dbReference type="Proteomes" id="UP001431902"/>
    </source>
</evidence>
<evidence type="ECO:0000256" key="4">
    <source>
        <dbReference type="ARBA" id="ARBA00022519"/>
    </source>
</evidence>
<evidence type="ECO:0000256" key="3">
    <source>
        <dbReference type="ARBA" id="ARBA00022481"/>
    </source>
</evidence>
<accession>A0ABT6X4R4</accession>
<evidence type="ECO:0000313" key="10">
    <source>
        <dbReference type="EMBL" id="MDI9233106.1"/>
    </source>
</evidence>
<evidence type="ECO:0000256" key="7">
    <source>
        <dbReference type="ARBA" id="ARBA00023136"/>
    </source>
</evidence>
<dbReference type="InterPro" id="IPR012902">
    <property type="entry name" value="N_methyl_site"/>
</dbReference>
<gene>
    <name evidence="10" type="ORF">QLQ16_04565</name>
</gene>
<proteinExistence type="predicted"/>
<keyword evidence="3" id="KW-0488">Methylation</keyword>
<keyword evidence="7 9" id="KW-0472">Membrane</keyword>
<dbReference type="PANTHER" id="PTHR39583:SF2">
    <property type="entry name" value="TYPE II SECRETION SYSTEM PROTEIN J"/>
    <property type="match status" value="1"/>
</dbReference>
<feature type="region of interest" description="Disordered" evidence="8">
    <location>
        <begin position="1"/>
        <end position="28"/>
    </location>
</feature>
<dbReference type="Proteomes" id="UP001431902">
    <property type="component" value="Unassembled WGS sequence"/>
</dbReference>
<keyword evidence="6 9" id="KW-1133">Transmembrane helix</keyword>
<dbReference type="PANTHER" id="PTHR39583">
    <property type="entry name" value="TYPE II SECRETION SYSTEM PROTEIN J-RELATED"/>
    <property type="match status" value="1"/>
</dbReference>
<dbReference type="InterPro" id="IPR045584">
    <property type="entry name" value="Pilin-like"/>
</dbReference>
<dbReference type="PROSITE" id="PS00409">
    <property type="entry name" value="PROKAR_NTER_METHYL"/>
    <property type="match status" value="1"/>
</dbReference>
<dbReference type="SUPFAM" id="SSF54523">
    <property type="entry name" value="Pili subunits"/>
    <property type="match status" value="1"/>
</dbReference>
<comment type="caution">
    <text evidence="10">The sequence shown here is derived from an EMBL/GenBank/DDBJ whole genome shotgun (WGS) entry which is preliminary data.</text>
</comment>
<dbReference type="NCBIfam" id="TIGR02532">
    <property type="entry name" value="IV_pilin_GFxxxE"/>
    <property type="match status" value="1"/>
</dbReference>
<evidence type="ECO:0000256" key="2">
    <source>
        <dbReference type="ARBA" id="ARBA00022475"/>
    </source>
</evidence>
<organism evidence="10 11">
    <name type="scientific">Limnohabitans lacus</name>
    <dbReference type="NCBI Taxonomy" id="3045173"/>
    <lineage>
        <taxon>Bacteria</taxon>
        <taxon>Pseudomonadati</taxon>
        <taxon>Pseudomonadota</taxon>
        <taxon>Betaproteobacteria</taxon>
        <taxon>Burkholderiales</taxon>
        <taxon>Comamonadaceae</taxon>
        <taxon>Limnohabitans</taxon>
    </lineage>
</organism>
<evidence type="ECO:0000256" key="9">
    <source>
        <dbReference type="SAM" id="Phobius"/>
    </source>
</evidence>
<keyword evidence="4" id="KW-0997">Cell inner membrane</keyword>
<keyword evidence="2" id="KW-1003">Cell membrane</keyword>
<keyword evidence="5 9" id="KW-0812">Transmembrane</keyword>
<evidence type="ECO:0000256" key="5">
    <source>
        <dbReference type="ARBA" id="ARBA00022692"/>
    </source>
</evidence>
<dbReference type="InterPro" id="IPR051621">
    <property type="entry name" value="T2SS_protein_J"/>
</dbReference>
<dbReference type="EMBL" id="JASGBH010000003">
    <property type="protein sequence ID" value="MDI9233106.1"/>
    <property type="molecule type" value="Genomic_DNA"/>
</dbReference>
<dbReference type="Gene3D" id="3.30.700.10">
    <property type="entry name" value="Glycoprotein, Type 4 Pilin"/>
    <property type="match status" value="1"/>
</dbReference>
<sequence length="264" mass="28880">MGTSLSTRKVVAHPSERPLPPTSTDKTPAQSRGFTLIEVLVVISIMALMTLMAWRGIDTMSRTQGQLQSRANDTHTLQAGLAQWQADLDQLAQLPGTPSWNWDGQVLRLTRQSPTTLASRTGSQSSVMVVAWTWRRDPSQPNSGNWQRWQSPPLSQRQAWQSAWKLAQQWGQAAEANTQTGQVQIHPLSGWHLFVHLGGNWANPLSNDTVTPGNPSDASTPNTNVLQGTVPDGVRLVLQLPPGPIGSGTLIMDWIRPTLSGQHS</sequence>
<comment type="subcellular location">
    <subcellularLocation>
        <location evidence="1">Cell inner membrane</location>
        <topology evidence="1">Single-pass membrane protein</topology>
    </subcellularLocation>
</comment>
<name>A0ABT6X4R4_9BURK</name>
<evidence type="ECO:0000256" key="6">
    <source>
        <dbReference type="ARBA" id="ARBA00022989"/>
    </source>
</evidence>
<dbReference type="Pfam" id="PF07963">
    <property type="entry name" value="N_methyl"/>
    <property type="match status" value="1"/>
</dbReference>
<dbReference type="RefSeq" id="WP_283223512.1">
    <property type="nucleotide sequence ID" value="NZ_JASGBH010000003.1"/>
</dbReference>
<reference evidence="10" key="1">
    <citation type="submission" date="2023-05" db="EMBL/GenBank/DDBJ databases">
        <title>Limnohabitans sp. strain HM2-2 Genome sequencing and assembly.</title>
        <authorList>
            <person name="Jung Y."/>
        </authorList>
    </citation>
    <scope>NUCLEOTIDE SEQUENCE</scope>
    <source>
        <strain evidence="10">HM2-2</strain>
    </source>
</reference>
<evidence type="ECO:0000256" key="8">
    <source>
        <dbReference type="SAM" id="MobiDB-lite"/>
    </source>
</evidence>
<protein>
    <submittedName>
        <fullName evidence="10">Prepilin-type N-terminal cleavage/methylation domain-containing protein</fullName>
    </submittedName>
</protein>
<feature type="transmembrane region" description="Helical" evidence="9">
    <location>
        <begin position="33"/>
        <end position="54"/>
    </location>
</feature>
<keyword evidence="11" id="KW-1185">Reference proteome</keyword>
<evidence type="ECO:0000256" key="1">
    <source>
        <dbReference type="ARBA" id="ARBA00004377"/>
    </source>
</evidence>